<evidence type="ECO:0000313" key="2">
    <source>
        <dbReference type="EMBL" id="CAH1967516.1"/>
    </source>
</evidence>
<keyword evidence="1" id="KW-1133">Transmembrane helix</keyword>
<keyword evidence="3" id="KW-1185">Reference proteome</keyword>
<evidence type="ECO:0000256" key="1">
    <source>
        <dbReference type="SAM" id="Phobius"/>
    </source>
</evidence>
<gene>
    <name evidence="2" type="ORF">ACAOBT_LOCUS7441</name>
</gene>
<dbReference type="AlphaFoldDB" id="A0A9P0P5A7"/>
<proteinExistence type="predicted"/>
<organism evidence="2 3">
    <name type="scientific">Acanthoscelides obtectus</name>
    <name type="common">Bean weevil</name>
    <name type="synonym">Bruchus obtectus</name>
    <dbReference type="NCBI Taxonomy" id="200917"/>
    <lineage>
        <taxon>Eukaryota</taxon>
        <taxon>Metazoa</taxon>
        <taxon>Ecdysozoa</taxon>
        <taxon>Arthropoda</taxon>
        <taxon>Hexapoda</taxon>
        <taxon>Insecta</taxon>
        <taxon>Pterygota</taxon>
        <taxon>Neoptera</taxon>
        <taxon>Endopterygota</taxon>
        <taxon>Coleoptera</taxon>
        <taxon>Polyphaga</taxon>
        <taxon>Cucujiformia</taxon>
        <taxon>Chrysomeloidea</taxon>
        <taxon>Chrysomelidae</taxon>
        <taxon>Bruchinae</taxon>
        <taxon>Bruchini</taxon>
        <taxon>Acanthoscelides</taxon>
    </lineage>
</organism>
<comment type="caution">
    <text evidence="2">The sequence shown here is derived from an EMBL/GenBank/DDBJ whole genome shotgun (WGS) entry which is preliminary data.</text>
</comment>
<accession>A0A9P0P5A7</accession>
<feature type="transmembrane region" description="Helical" evidence="1">
    <location>
        <begin position="6"/>
        <end position="28"/>
    </location>
</feature>
<dbReference type="EMBL" id="CAKOFQ010006745">
    <property type="protein sequence ID" value="CAH1967516.1"/>
    <property type="molecule type" value="Genomic_DNA"/>
</dbReference>
<name>A0A9P0P5A7_ACAOB</name>
<evidence type="ECO:0000313" key="3">
    <source>
        <dbReference type="Proteomes" id="UP001152888"/>
    </source>
</evidence>
<feature type="transmembrane region" description="Helical" evidence="1">
    <location>
        <begin position="40"/>
        <end position="62"/>
    </location>
</feature>
<dbReference type="Proteomes" id="UP001152888">
    <property type="component" value="Unassembled WGS sequence"/>
</dbReference>
<reference evidence="2" key="1">
    <citation type="submission" date="2022-03" db="EMBL/GenBank/DDBJ databases">
        <authorList>
            <person name="Sayadi A."/>
        </authorList>
    </citation>
    <scope>NUCLEOTIDE SEQUENCE</scope>
</reference>
<sequence length="63" mass="7485">MLPPNQLFYLHFCYKTYCVIFASEIFVIENIYLFCTIQRFLILKYLFSPSSYLVSPIATAIIY</sequence>
<keyword evidence="1" id="KW-0472">Membrane</keyword>
<protein>
    <submittedName>
        <fullName evidence="2">Uncharacterized protein</fullName>
    </submittedName>
</protein>
<keyword evidence="1" id="KW-0812">Transmembrane</keyword>